<reference evidence="7 8" key="1">
    <citation type="submission" date="2020-02" db="EMBL/GenBank/DDBJ databases">
        <authorList>
            <person name="Li G."/>
        </authorList>
    </citation>
    <scope>NUCLEOTIDE SEQUENCE [LARGE SCALE GENOMIC DNA]</scope>
    <source>
        <strain evidence="7 8">DSM 102029</strain>
    </source>
</reference>
<dbReference type="InterPro" id="IPR051473">
    <property type="entry name" value="P2Ox-like"/>
</dbReference>
<comment type="similarity">
    <text evidence="2">Belongs to the GMC oxidoreductase family.</text>
</comment>
<accession>A0A6P1YNB8</accession>
<evidence type="ECO:0000256" key="2">
    <source>
        <dbReference type="ARBA" id="ARBA00010790"/>
    </source>
</evidence>
<dbReference type="RefSeq" id="WP_163075695.1">
    <property type="nucleotide sequence ID" value="NZ_CP048630.1"/>
</dbReference>
<keyword evidence="4" id="KW-0274">FAD</keyword>
<organism evidence="7 8">
    <name type="scientific">Ancylobacter pratisalsi</name>
    <dbReference type="NCBI Taxonomy" id="1745854"/>
    <lineage>
        <taxon>Bacteria</taxon>
        <taxon>Pseudomonadati</taxon>
        <taxon>Pseudomonadota</taxon>
        <taxon>Alphaproteobacteria</taxon>
        <taxon>Hyphomicrobiales</taxon>
        <taxon>Xanthobacteraceae</taxon>
        <taxon>Ancylobacter</taxon>
    </lineage>
</organism>
<dbReference type="GO" id="GO:0016614">
    <property type="term" value="F:oxidoreductase activity, acting on CH-OH group of donors"/>
    <property type="evidence" value="ECO:0007669"/>
    <property type="project" value="InterPro"/>
</dbReference>
<dbReference type="PANTHER" id="PTHR42784:SF1">
    <property type="entry name" value="PYRANOSE 2-OXIDASE"/>
    <property type="match status" value="1"/>
</dbReference>
<dbReference type="AlphaFoldDB" id="A0A6P1YNB8"/>
<dbReference type="GO" id="GO:0050660">
    <property type="term" value="F:flavin adenine dinucleotide binding"/>
    <property type="evidence" value="ECO:0007669"/>
    <property type="project" value="InterPro"/>
</dbReference>
<dbReference type="InterPro" id="IPR007867">
    <property type="entry name" value="GMC_OxRtase_C"/>
</dbReference>
<evidence type="ECO:0000259" key="6">
    <source>
        <dbReference type="PROSITE" id="PS51379"/>
    </source>
</evidence>
<evidence type="ECO:0000256" key="4">
    <source>
        <dbReference type="ARBA" id="ARBA00022827"/>
    </source>
</evidence>
<dbReference type="Proteomes" id="UP000464751">
    <property type="component" value="Chromosome"/>
</dbReference>
<dbReference type="EMBL" id="CP048630">
    <property type="protein sequence ID" value="QIB34552.1"/>
    <property type="molecule type" value="Genomic_DNA"/>
</dbReference>
<sequence>MAEAAQCDVVVVGTGAGGGILAYELAKAGLNVVSLEQGGRIADDHFSAVDPPGTALDLGIRANTVWPAEPHDSLFVHPLFEKGQDGSTGWPEGGFRHYQIVAVNGLQNLWNGVSVRFSERDFQDWPFDYATLAAHYEAVERRIIVCGTQENIPDLPDGIYVPPKPMRPADRMIIQAVEGLGEPFSRAIANRKAIDTRADSPQACVSTGICTSGCPTGAVYKFTARLLPEIQFLPNYELRTGAKVVRVLRQPGTRRVTGVEYRDMATGESRFLGAKAVVLAAGAIESPRILFNSADEIAPNGMGNSTGQLGLRLQDNPKSVLSTSLWRLWGRKRDYDIGYGDLLILMSRGELPGGKEFPFIGHAIHGIPDIPHYLAGMRRMPRFIKERFARLMFHSYVTLGMFCAGDPNPLNRVRPVARTDRFGVPHVEVDFASSRNADDMMDAMEAWGRRVLRHAGATSIYASRDNSGTGIHYAGTTATSADPERGVVDADLCCHGLDNLYVCDGGVIPVLPDKHLTLTIMALADRLAGHLTEKVRTETRVGSDAAHAL</sequence>
<feature type="domain" description="4Fe-4S ferredoxin-type" evidence="6">
    <location>
        <begin position="194"/>
        <end position="225"/>
    </location>
</feature>
<dbReference type="Gene3D" id="3.50.50.60">
    <property type="entry name" value="FAD/NAD(P)-binding domain"/>
    <property type="match status" value="2"/>
</dbReference>
<dbReference type="PANTHER" id="PTHR42784">
    <property type="entry name" value="PYRANOSE 2-OXIDASE"/>
    <property type="match status" value="1"/>
</dbReference>
<dbReference type="SUPFAM" id="SSF54373">
    <property type="entry name" value="FAD-linked reductases, C-terminal domain"/>
    <property type="match status" value="1"/>
</dbReference>
<evidence type="ECO:0000256" key="1">
    <source>
        <dbReference type="ARBA" id="ARBA00001974"/>
    </source>
</evidence>
<dbReference type="PROSITE" id="PS51379">
    <property type="entry name" value="4FE4S_FER_2"/>
    <property type="match status" value="1"/>
</dbReference>
<proteinExistence type="inferred from homology"/>
<protein>
    <submittedName>
        <fullName evidence="7">GMC family oxidoreductase</fullName>
    </submittedName>
</protein>
<gene>
    <name evidence="7" type="ORF">G3A50_13130</name>
</gene>
<dbReference type="InterPro" id="IPR036188">
    <property type="entry name" value="FAD/NAD-bd_sf"/>
</dbReference>
<dbReference type="InterPro" id="IPR017896">
    <property type="entry name" value="4Fe4S_Fe-S-bd"/>
</dbReference>
<dbReference type="Pfam" id="PF13450">
    <property type="entry name" value="NAD_binding_8"/>
    <property type="match status" value="1"/>
</dbReference>
<dbReference type="Pfam" id="PF05199">
    <property type="entry name" value="GMC_oxred_C"/>
    <property type="match status" value="1"/>
</dbReference>
<keyword evidence="5" id="KW-0560">Oxidoreductase</keyword>
<keyword evidence="8" id="KW-1185">Reference proteome</keyword>
<comment type="cofactor">
    <cofactor evidence="1">
        <name>FAD</name>
        <dbReference type="ChEBI" id="CHEBI:57692"/>
    </cofactor>
</comment>
<dbReference type="SUPFAM" id="SSF51905">
    <property type="entry name" value="FAD/NAD(P)-binding domain"/>
    <property type="match status" value="1"/>
</dbReference>
<dbReference type="Pfam" id="PF00732">
    <property type="entry name" value="GMC_oxred_N"/>
    <property type="match status" value="1"/>
</dbReference>
<evidence type="ECO:0000256" key="5">
    <source>
        <dbReference type="ARBA" id="ARBA00023002"/>
    </source>
</evidence>
<dbReference type="KEGG" id="apra:G3A50_13130"/>
<dbReference type="InterPro" id="IPR000172">
    <property type="entry name" value="GMC_OxRdtase_N"/>
</dbReference>
<name>A0A6P1YNB8_9HYPH</name>
<evidence type="ECO:0000256" key="3">
    <source>
        <dbReference type="ARBA" id="ARBA00022630"/>
    </source>
</evidence>
<evidence type="ECO:0000313" key="8">
    <source>
        <dbReference type="Proteomes" id="UP000464751"/>
    </source>
</evidence>
<keyword evidence="3" id="KW-0285">Flavoprotein</keyword>
<evidence type="ECO:0000313" key="7">
    <source>
        <dbReference type="EMBL" id="QIB34552.1"/>
    </source>
</evidence>